<evidence type="ECO:0000313" key="3">
    <source>
        <dbReference type="Proteomes" id="UP001244341"/>
    </source>
</evidence>
<protein>
    <submittedName>
        <fullName evidence="2">Uncharacterized protein</fullName>
    </submittedName>
</protein>
<feature type="region of interest" description="Disordered" evidence="1">
    <location>
        <begin position="45"/>
        <end position="72"/>
    </location>
</feature>
<organism evidence="2 3">
    <name type="scientific">Tetradesmus obliquus</name>
    <name type="common">Green alga</name>
    <name type="synonym">Acutodesmus obliquus</name>
    <dbReference type="NCBI Taxonomy" id="3088"/>
    <lineage>
        <taxon>Eukaryota</taxon>
        <taxon>Viridiplantae</taxon>
        <taxon>Chlorophyta</taxon>
        <taxon>core chlorophytes</taxon>
        <taxon>Chlorophyceae</taxon>
        <taxon>CS clade</taxon>
        <taxon>Sphaeropleales</taxon>
        <taxon>Scenedesmaceae</taxon>
        <taxon>Tetradesmus</taxon>
    </lineage>
</organism>
<name>A0ABY8UA51_TETOB</name>
<feature type="compositionally biased region" description="Polar residues" evidence="1">
    <location>
        <begin position="45"/>
        <end position="55"/>
    </location>
</feature>
<dbReference type="Proteomes" id="UP001244341">
    <property type="component" value="Chromosome 8b"/>
</dbReference>
<keyword evidence="3" id="KW-1185">Reference proteome</keyword>
<evidence type="ECO:0000256" key="1">
    <source>
        <dbReference type="SAM" id="MobiDB-lite"/>
    </source>
</evidence>
<gene>
    <name evidence="2" type="ORF">OEZ85_014347</name>
</gene>
<evidence type="ECO:0000313" key="2">
    <source>
        <dbReference type="EMBL" id="WIA17513.1"/>
    </source>
</evidence>
<reference evidence="2 3" key="1">
    <citation type="submission" date="2023-05" db="EMBL/GenBank/DDBJ databases">
        <title>A 100% complete, gapless, phased diploid assembly of the Scenedesmus obliquus UTEX 3031 genome.</title>
        <authorList>
            <person name="Biondi T.C."/>
            <person name="Hanschen E.R."/>
            <person name="Kwon T."/>
            <person name="Eng W."/>
            <person name="Kruse C.P.S."/>
            <person name="Koehler S.I."/>
            <person name="Kunde Y."/>
            <person name="Gleasner C.D."/>
            <person name="You Mak K.T."/>
            <person name="Polle J."/>
            <person name="Hovde B.T."/>
            <person name="Starkenburg S.R."/>
        </authorList>
    </citation>
    <scope>NUCLEOTIDE SEQUENCE [LARGE SCALE GENOMIC DNA]</scope>
    <source>
        <strain evidence="2 3">DOE0152z</strain>
    </source>
</reference>
<accession>A0ABY8UA51</accession>
<feature type="compositionally biased region" description="Basic and acidic residues" evidence="1">
    <location>
        <begin position="56"/>
        <end position="71"/>
    </location>
</feature>
<proteinExistence type="predicted"/>
<sequence>MPMSEFNSRSGHTGWPIVQELVCKHSLIKGLAAAIKTGLRLLQAESTQGSTAADEQSQHSREDPSDPREAGLRVLLSLQETFTELLLTWANPTAEPGSTAANRSEMAKQLAKSGLLPAIQDAAKLLAGQLQPQSQHASYVQQRRQLGS</sequence>
<dbReference type="EMBL" id="CP126215">
    <property type="protein sequence ID" value="WIA17513.1"/>
    <property type="molecule type" value="Genomic_DNA"/>
</dbReference>